<keyword evidence="2" id="KW-1185">Reference proteome</keyword>
<protein>
    <submittedName>
        <fullName evidence="1">Uncharacterized protein</fullName>
    </submittedName>
</protein>
<evidence type="ECO:0000313" key="1">
    <source>
        <dbReference type="EMBL" id="MFC6081017.1"/>
    </source>
</evidence>
<dbReference type="RefSeq" id="WP_380748411.1">
    <property type="nucleotide sequence ID" value="NZ_JBHSRF010000007.1"/>
</dbReference>
<dbReference type="EMBL" id="JBHSRF010000007">
    <property type="protein sequence ID" value="MFC6081017.1"/>
    <property type="molecule type" value="Genomic_DNA"/>
</dbReference>
<sequence length="134" mass="14752">MSDGYHRGRTFSGHTIEDRCPCQQESCGLVAFERADPDCDQHGRNHMPRSMRQGHVPDDCPGGTDLETVLRLAQEALRGASGRCPTHDLAPPEAGECRDCIQAHRIRKAVFAFGVAADQLNTEHPTPTAREAYL</sequence>
<proteinExistence type="predicted"/>
<comment type="caution">
    <text evidence="1">The sequence shown here is derived from an EMBL/GenBank/DDBJ whole genome shotgun (WGS) entry which is preliminary data.</text>
</comment>
<gene>
    <name evidence="1" type="ORF">ACFP1K_07580</name>
</gene>
<accession>A0ABW1NE05</accession>
<name>A0ABW1NE05_9ACTN</name>
<evidence type="ECO:0000313" key="2">
    <source>
        <dbReference type="Proteomes" id="UP001596137"/>
    </source>
</evidence>
<organism evidence="1 2">
    <name type="scientific">Sphaerisporangium aureirubrum</name>
    <dbReference type="NCBI Taxonomy" id="1544736"/>
    <lineage>
        <taxon>Bacteria</taxon>
        <taxon>Bacillati</taxon>
        <taxon>Actinomycetota</taxon>
        <taxon>Actinomycetes</taxon>
        <taxon>Streptosporangiales</taxon>
        <taxon>Streptosporangiaceae</taxon>
        <taxon>Sphaerisporangium</taxon>
    </lineage>
</organism>
<dbReference type="Proteomes" id="UP001596137">
    <property type="component" value="Unassembled WGS sequence"/>
</dbReference>
<reference evidence="2" key="1">
    <citation type="journal article" date="2019" name="Int. J. Syst. Evol. Microbiol.">
        <title>The Global Catalogue of Microorganisms (GCM) 10K type strain sequencing project: providing services to taxonomists for standard genome sequencing and annotation.</title>
        <authorList>
            <consortium name="The Broad Institute Genomics Platform"/>
            <consortium name="The Broad Institute Genome Sequencing Center for Infectious Disease"/>
            <person name="Wu L."/>
            <person name="Ma J."/>
        </authorList>
    </citation>
    <scope>NUCLEOTIDE SEQUENCE [LARGE SCALE GENOMIC DNA]</scope>
    <source>
        <strain evidence="2">JCM 30346</strain>
    </source>
</reference>